<organism evidence="8 9">
    <name type="scientific">Lederbergia citri</name>
    <dbReference type="NCBI Taxonomy" id="2833580"/>
    <lineage>
        <taxon>Bacteria</taxon>
        <taxon>Bacillati</taxon>
        <taxon>Bacillota</taxon>
        <taxon>Bacilli</taxon>
        <taxon>Bacillales</taxon>
        <taxon>Bacillaceae</taxon>
        <taxon>Lederbergia</taxon>
    </lineage>
</organism>
<dbReference type="InterPro" id="IPR042094">
    <property type="entry name" value="T2SS_GspF_sf"/>
</dbReference>
<dbReference type="PANTHER" id="PTHR35007:SF1">
    <property type="entry name" value="PILUS ASSEMBLY PROTEIN"/>
    <property type="match status" value="1"/>
</dbReference>
<evidence type="ECO:0000313" key="8">
    <source>
        <dbReference type="EMBL" id="MBS4197912.1"/>
    </source>
</evidence>
<dbReference type="GO" id="GO:0005886">
    <property type="term" value="C:plasma membrane"/>
    <property type="evidence" value="ECO:0007669"/>
    <property type="project" value="UniProtKB-SubCell"/>
</dbReference>
<comment type="subcellular location">
    <subcellularLocation>
        <location evidence="1">Cell membrane</location>
        <topology evidence="1">Multi-pass membrane protein</topology>
    </subcellularLocation>
</comment>
<keyword evidence="4 6" id="KW-1133">Transmembrane helix</keyword>
<evidence type="ECO:0000256" key="6">
    <source>
        <dbReference type="SAM" id="Phobius"/>
    </source>
</evidence>
<dbReference type="Gene3D" id="1.20.81.30">
    <property type="entry name" value="Type II secretion system (T2SS), domain F"/>
    <property type="match status" value="1"/>
</dbReference>
<sequence length="324" mass="36275">MKGLLIFLFFCFVSLLIYMALSLIIRKKQSVADRVHYYLDGAEPEEEQPIKPSIKINMMNQLQKATGNIMKKLLSREKNQKLEQSLRSAGVPIRPEEFILFQWISIALGSGVMYLLSGSLLLALFGAIAGFLLPKLFISRKQRTRLRKFNDDLPDMITSIIGGLRAGFSFPQALKNVADEAQSPLKEEIEITLKEMQYGSTLEEALNGLKERMPSDDLDLMIQAIVIQRQVGGNLATVLETIISTIRERMRIQRDIKTLTAQGRLSGMVIGFMPLILGILLYLIEPDYIGSLFTHPVGIALIIGGAISSIIGFFMIRKIISIEV</sequence>
<proteinExistence type="predicted"/>
<dbReference type="Proteomes" id="UP000681414">
    <property type="component" value="Unassembled WGS sequence"/>
</dbReference>
<evidence type="ECO:0000256" key="2">
    <source>
        <dbReference type="ARBA" id="ARBA00022475"/>
    </source>
</evidence>
<keyword evidence="5 6" id="KW-0472">Membrane</keyword>
<keyword evidence="9" id="KW-1185">Reference proteome</keyword>
<keyword evidence="2" id="KW-1003">Cell membrane</keyword>
<feature type="transmembrane region" description="Helical" evidence="6">
    <location>
        <begin position="265"/>
        <end position="284"/>
    </location>
</feature>
<dbReference type="Pfam" id="PF00482">
    <property type="entry name" value="T2SSF"/>
    <property type="match status" value="1"/>
</dbReference>
<comment type="caution">
    <text evidence="8">The sequence shown here is derived from an EMBL/GenBank/DDBJ whole genome shotgun (WGS) entry which is preliminary data.</text>
</comment>
<evidence type="ECO:0000259" key="7">
    <source>
        <dbReference type="Pfam" id="PF00482"/>
    </source>
</evidence>
<dbReference type="RefSeq" id="WP_213127143.1">
    <property type="nucleotide sequence ID" value="NZ_JAGYPG010000006.1"/>
</dbReference>
<accession>A0A942YIS6</accession>
<evidence type="ECO:0000313" key="9">
    <source>
        <dbReference type="Proteomes" id="UP000681414"/>
    </source>
</evidence>
<evidence type="ECO:0000256" key="3">
    <source>
        <dbReference type="ARBA" id="ARBA00022692"/>
    </source>
</evidence>
<reference evidence="8 9" key="1">
    <citation type="submission" date="2021-05" db="EMBL/GenBank/DDBJ databases">
        <title>Novel Bacillus species.</title>
        <authorList>
            <person name="Liu G."/>
        </authorList>
    </citation>
    <scope>NUCLEOTIDE SEQUENCE [LARGE SCALE GENOMIC DNA]</scope>
    <source>
        <strain evidence="9">FJAT-49780</strain>
    </source>
</reference>
<dbReference type="PANTHER" id="PTHR35007">
    <property type="entry name" value="INTEGRAL MEMBRANE PROTEIN-RELATED"/>
    <property type="match status" value="1"/>
</dbReference>
<keyword evidence="3 6" id="KW-0812">Transmembrane</keyword>
<gene>
    <name evidence="8" type="ORF">KHA97_23010</name>
</gene>
<feature type="transmembrane region" description="Helical" evidence="6">
    <location>
        <begin position="6"/>
        <end position="25"/>
    </location>
</feature>
<dbReference type="AlphaFoldDB" id="A0A942YIS6"/>
<dbReference type="EMBL" id="JAGYPG010000006">
    <property type="protein sequence ID" value="MBS4197912.1"/>
    <property type="molecule type" value="Genomic_DNA"/>
</dbReference>
<evidence type="ECO:0000256" key="1">
    <source>
        <dbReference type="ARBA" id="ARBA00004651"/>
    </source>
</evidence>
<evidence type="ECO:0000256" key="5">
    <source>
        <dbReference type="ARBA" id="ARBA00023136"/>
    </source>
</evidence>
<feature type="domain" description="Type II secretion system protein GspF" evidence="7">
    <location>
        <begin position="159"/>
        <end position="281"/>
    </location>
</feature>
<evidence type="ECO:0000256" key="4">
    <source>
        <dbReference type="ARBA" id="ARBA00022989"/>
    </source>
</evidence>
<feature type="transmembrane region" description="Helical" evidence="6">
    <location>
        <begin position="296"/>
        <end position="316"/>
    </location>
</feature>
<feature type="transmembrane region" description="Helical" evidence="6">
    <location>
        <begin position="98"/>
        <end position="115"/>
    </location>
</feature>
<dbReference type="InterPro" id="IPR018076">
    <property type="entry name" value="T2SS_GspF_dom"/>
</dbReference>
<protein>
    <submittedName>
        <fullName evidence="8">Type II secretion system F family protein</fullName>
    </submittedName>
</protein>
<feature type="transmembrane region" description="Helical" evidence="6">
    <location>
        <begin position="121"/>
        <end position="138"/>
    </location>
</feature>
<name>A0A942YIS6_9BACI</name>